<name>A0A9D2RI99_9BACT</name>
<dbReference type="EMBL" id="DWYR01000021">
    <property type="protein sequence ID" value="HJA99302.1"/>
    <property type="molecule type" value="Genomic_DNA"/>
</dbReference>
<evidence type="ECO:0000313" key="8">
    <source>
        <dbReference type="Proteomes" id="UP000824259"/>
    </source>
</evidence>
<reference evidence="7" key="1">
    <citation type="journal article" date="2021" name="PeerJ">
        <title>Extensive microbial diversity within the chicken gut microbiome revealed by metagenomics and culture.</title>
        <authorList>
            <person name="Gilroy R."/>
            <person name="Ravi A."/>
            <person name="Getino M."/>
            <person name="Pursley I."/>
            <person name="Horton D.L."/>
            <person name="Alikhan N.F."/>
            <person name="Baker D."/>
            <person name="Gharbi K."/>
            <person name="Hall N."/>
            <person name="Watson M."/>
            <person name="Adriaenssens E.M."/>
            <person name="Foster-Nyarko E."/>
            <person name="Jarju S."/>
            <person name="Secka A."/>
            <person name="Antonio M."/>
            <person name="Oren A."/>
            <person name="Chaudhuri R.R."/>
            <person name="La Ragione R."/>
            <person name="Hildebrand F."/>
            <person name="Pallen M.J."/>
        </authorList>
    </citation>
    <scope>NUCLEOTIDE SEQUENCE</scope>
    <source>
        <strain evidence="7">CHK169-11906</strain>
    </source>
</reference>
<dbReference type="InterPro" id="IPR003783">
    <property type="entry name" value="Regulatory_RecX"/>
</dbReference>
<accession>A0A9D2RI99</accession>
<evidence type="ECO:0000256" key="1">
    <source>
        <dbReference type="ARBA" id="ARBA00004496"/>
    </source>
</evidence>
<proteinExistence type="inferred from homology"/>
<dbReference type="PANTHER" id="PTHR33602:SF1">
    <property type="entry name" value="REGULATORY PROTEIN RECX FAMILY PROTEIN"/>
    <property type="match status" value="1"/>
</dbReference>
<evidence type="ECO:0000256" key="2">
    <source>
        <dbReference type="ARBA" id="ARBA00009695"/>
    </source>
</evidence>
<comment type="function">
    <text evidence="5">Modulates RecA activity.</text>
</comment>
<dbReference type="Gene3D" id="1.10.10.10">
    <property type="entry name" value="Winged helix-like DNA-binding domain superfamily/Winged helix DNA-binding domain"/>
    <property type="match status" value="1"/>
</dbReference>
<organism evidence="7 8">
    <name type="scientific">Candidatus Alistipes avicola</name>
    <dbReference type="NCBI Taxonomy" id="2838432"/>
    <lineage>
        <taxon>Bacteria</taxon>
        <taxon>Pseudomonadati</taxon>
        <taxon>Bacteroidota</taxon>
        <taxon>Bacteroidia</taxon>
        <taxon>Bacteroidales</taxon>
        <taxon>Rikenellaceae</taxon>
        <taxon>Alistipes</taxon>
    </lineage>
</organism>
<dbReference type="Pfam" id="PF02631">
    <property type="entry name" value="RecX_HTH2"/>
    <property type="match status" value="1"/>
</dbReference>
<dbReference type="PANTHER" id="PTHR33602">
    <property type="entry name" value="REGULATORY PROTEIN RECX FAMILY PROTEIN"/>
    <property type="match status" value="1"/>
</dbReference>
<reference evidence="7" key="2">
    <citation type="submission" date="2021-04" db="EMBL/GenBank/DDBJ databases">
        <authorList>
            <person name="Gilroy R."/>
        </authorList>
    </citation>
    <scope>NUCLEOTIDE SEQUENCE</scope>
    <source>
        <strain evidence="7">CHK169-11906</strain>
    </source>
</reference>
<evidence type="ECO:0000256" key="5">
    <source>
        <dbReference type="HAMAP-Rule" id="MF_01114"/>
    </source>
</evidence>
<dbReference type="HAMAP" id="MF_01114">
    <property type="entry name" value="RecX"/>
    <property type="match status" value="1"/>
</dbReference>
<keyword evidence="4 5" id="KW-0963">Cytoplasm</keyword>
<dbReference type="AlphaFoldDB" id="A0A9D2RI99"/>
<dbReference type="GO" id="GO:0006282">
    <property type="term" value="P:regulation of DNA repair"/>
    <property type="evidence" value="ECO:0007669"/>
    <property type="project" value="UniProtKB-UniRule"/>
</dbReference>
<comment type="subcellular location">
    <subcellularLocation>
        <location evidence="1 5">Cytoplasm</location>
    </subcellularLocation>
</comment>
<dbReference type="GO" id="GO:0005737">
    <property type="term" value="C:cytoplasm"/>
    <property type="evidence" value="ECO:0007669"/>
    <property type="project" value="UniProtKB-SubCell"/>
</dbReference>
<dbReference type="Proteomes" id="UP000824259">
    <property type="component" value="Unassembled WGS sequence"/>
</dbReference>
<evidence type="ECO:0000259" key="6">
    <source>
        <dbReference type="Pfam" id="PF02631"/>
    </source>
</evidence>
<comment type="similarity">
    <text evidence="2 5">Belongs to the RecX family.</text>
</comment>
<protein>
    <recommendedName>
        <fullName evidence="3 5">Regulatory protein RecX</fullName>
    </recommendedName>
</protein>
<dbReference type="InterPro" id="IPR053924">
    <property type="entry name" value="RecX_HTH_2nd"/>
</dbReference>
<comment type="caution">
    <text evidence="7">The sequence shown here is derived from an EMBL/GenBank/DDBJ whole genome shotgun (WGS) entry which is preliminary data.</text>
</comment>
<evidence type="ECO:0000256" key="3">
    <source>
        <dbReference type="ARBA" id="ARBA00018111"/>
    </source>
</evidence>
<gene>
    <name evidence="5" type="primary">recX</name>
    <name evidence="7" type="ORF">H9779_06890</name>
</gene>
<feature type="domain" description="RecX second three-helical" evidence="6">
    <location>
        <begin position="63"/>
        <end position="104"/>
    </location>
</feature>
<sequence>MQPAKPKVKRDKTPEQALASLMRLCARSEKSTGDAMRLMQRWGVAPATRQDVLQRLLNDRFIDDERFAEAFVREKIRLSGWGARKIATSLRQKGISRQIIEQALAQLDPEANRTRLREQIGKKMRLTRYKDLYDLKNKLLRYGLSLGYDYETVLEAVGEAVKNTDTPCDDFF</sequence>
<evidence type="ECO:0000313" key="7">
    <source>
        <dbReference type="EMBL" id="HJA99302.1"/>
    </source>
</evidence>
<evidence type="ECO:0000256" key="4">
    <source>
        <dbReference type="ARBA" id="ARBA00022490"/>
    </source>
</evidence>
<dbReference type="InterPro" id="IPR036388">
    <property type="entry name" value="WH-like_DNA-bd_sf"/>
</dbReference>